<keyword evidence="1" id="KW-0812">Transmembrane</keyword>
<accession>A0A0M3IDD6</accession>
<keyword evidence="1" id="KW-1133">Transmembrane helix</keyword>
<dbReference type="AlphaFoldDB" id="A0A0M3IDD6"/>
<keyword evidence="2" id="KW-1185">Reference proteome</keyword>
<evidence type="ECO:0000256" key="1">
    <source>
        <dbReference type="SAM" id="Phobius"/>
    </source>
</evidence>
<organism evidence="2 3">
    <name type="scientific">Ascaris lumbricoides</name>
    <name type="common">Giant roundworm</name>
    <dbReference type="NCBI Taxonomy" id="6252"/>
    <lineage>
        <taxon>Eukaryota</taxon>
        <taxon>Metazoa</taxon>
        <taxon>Ecdysozoa</taxon>
        <taxon>Nematoda</taxon>
        <taxon>Chromadorea</taxon>
        <taxon>Rhabditida</taxon>
        <taxon>Spirurina</taxon>
        <taxon>Ascaridomorpha</taxon>
        <taxon>Ascaridoidea</taxon>
        <taxon>Ascarididae</taxon>
        <taxon>Ascaris</taxon>
    </lineage>
</organism>
<evidence type="ECO:0000313" key="3">
    <source>
        <dbReference type="WBParaSite" id="ALUE_0001602701-mRNA-1"/>
    </source>
</evidence>
<evidence type="ECO:0000313" key="2">
    <source>
        <dbReference type="Proteomes" id="UP000036681"/>
    </source>
</evidence>
<name>A0A0M3IDD6_ASCLU</name>
<dbReference type="WBParaSite" id="ALUE_0001602701-mRNA-1">
    <property type="protein sequence ID" value="ALUE_0001602701-mRNA-1"/>
    <property type="gene ID" value="ALUE_0001602701"/>
</dbReference>
<feature type="transmembrane region" description="Helical" evidence="1">
    <location>
        <begin position="191"/>
        <end position="212"/>
    </location>
</feature>
<protein>
    <submittedName>
        <fullName evidence="3">Lipase domain-containing protein</fullName>
    </submittedName>
</protein>
<reference evidence="3" key="1">
    <citation type="submission" date="2017-02" db="UniProtKB">
        <authorList>
            <consortium name="WormBaseParasite"/>
        </authorList>
    </citation>
    <scope>IDENTIFICATION</scope>
</reference>
<keyword evidence="1" id="KW-0472">Membrane</keyword>
<proteinExistence type="predicted"/>
<dbReference type="Proteomes" id="UP000036681">
    <property type="component" value="Unplaced"/>
</dbReference>
<sequence length="216" mass="23419">MFHTICEGLYEATLKSGIEESVFIQWHGMAETSCSTVQAFVSAGVDNSSSIYLDANLPANRIVHHFNALMGGASTPAFDTECHLLATTNIFGRYINGVPPNVVLKIVHHFNALMGGASTPAFDTECHLLATTNIFGRYINGVPPNVVCYERANNTSIRGGFVHIEQKRAIRDNWDLWTKVINASFPVPSGSASHCVLAASTAFAIGTIISLLSKRY</sequence>